<organism evidence="2 3">
    <name type="scientific">Paramuricea clavata</name>
    <name type="common">Red gorgonian</name>
    <name type="synonym">Violescent sea-whip</name>
    <dbReference type="NCBI Taxonomy" id="317549"/>
    <lineage>
        <taxon>Eukaryota</taxon>
        <taxon>Metazoa</taxon>
        <taxon>Cnidaria</taxon>
        <taxon>Anthozoa</taxon>
        <taxon>Octocorallia</taxon>
        <taxon>Malacalcyonacea</taxon>
        <taxon>Plexauridae</taxon>
        <taxon>Paramuricea</taxon>
    </lineage>
</organism>
<keyword evidence="3" id="KW-1185">Reference proteome</keyword>
<sequence length="140" mass="15825">MIQELLRKIFVILRYNCEVSDGFYHEESSDSDYIPNNMDCTPNRKRVQSDSQSNDEESTSTSQASRQGDCGRGRHSDRGHGRGRARGSRGVGGIDSANDFPMVKRKVKVNNVWDKVDIKCPKAIETYNKYVNAVDCCDQI</sequence>
<accession>A0A7D9D8F7</accession>
<feature type="compositionally biased region" description="Basic and acidic residues" evidence="1">
    <location>
        <begin position="69"/>
        <end position="80"/>
    </location>
</feature>
<dbReference type="Proteomes" id="UP001152795">
    <property type="component" value="Unassembled WGS sequence"/>
</dbReference>
<protein>
    <submittedName>
        <fullName evidence="2">Uncharacterized protein</fullName>
    </submittedName>
</protein>
<comment type="caution">
    <text evidence="2">The sequence shown here is derived from an EMBL/GenBank/DDBJ whole genome shotgun (WGS) entry which is preliminary data.</text>
</comment>
<dbReference type="AlphaFoldDB" id="A0A7D9D8F7"/>
<proteinExistence type="predicted"/>
<reference evidence="2" key="1">
    <citation type="submission" date="2020-04" db="EMBL/GenBank/DDBJ databases">
        <authorList>
            <person name="Alioto T."/>
            <person name="Alioto T."/>
            <person name="Gomez Garrido J."/>
        </authorList>
    </citation>
    <scope>NUCLEOTIDE SEQUENCE</scope>
    <source>
        <strain evidence="2">A484AB</strain>
    </source>
</reference>
<dbReference type="EMBL" id="CACRXK020000152">
    <property type="protein sequence ID" value="CAB3978916.1"/>
    <property type="molecule type" value="Genomic_DNA"/>
</dbReference>
<feature type="region of interest" description="Disordered" evidence="1">
    <location>
        <begin position="28"/>
        <end position="98"/>
    </location>
</feature>
<gene>
    <name evidence="2" type="ORF">PACLA_8A053764</name>
</gene>
<evidence type="ECO:0000313" key="2">
    <source>
        <dbReference type="EMBL" id="CAB3978916.1"/>
    </source>
</evidence>
<evidence type="ECO:0000256" key="1">
    <source>
        <dbReference type="SAM" id="MobiDB-lite"/>
    </source>
</evidence>
<name>A0A7D9D8F7_PARCT</name>
<evidence type="ECO:0000313" key="3">
    <source>
        <dbReference type="Proteomes" id="UP001152795"/>
    </source>
</evidence>